<evidence type="ECO:0000256" key="1">
    <source>
        <dbReference type="ARBA" id="ARBA00010515"/>
    </source>
</evidence>
<dbReference type="Gene3D" id="3.40.50.1820">
    <property type="entry name" value="alpha/beta hydrolase"/>
    <property type="match status" value="1"/>
</dbReference>
<feature type="domain" description="BD-FAE-like" evidence="4">
    <location>
        <begin position="178"/>
        <end position="374"/>
    </location>
</feature>
<gene>
    <name evidence="5" type="ORF">A5634_11935</name>
</gene>
<sequence length="428" mass="47106">MNLRRVLRELRRPRPLTRATVEVVNAANGLRPLSRNPYAAPTVFWFGWPPSEVPLVYGGVSLLDAVRRGRRGDFAGPKGKLALALTAASWAMLAVIGYRGIVTPGPVLKSALTDQLGPDYEDELTALPTEPKRSGRRSPPLRTTMARRRFVEKQNIVRYGPHGRANLADIWRRHDLARDGKAPVLLQVPGGAWMIGWRRPQAYPLMGQLVSRGWVCVSMNYRVSPLHTWPDHIVDVKRALAWVKENIADYGGDPNFVAISGGSAGGHLTALAALTENDAKFQPGFETADTSVAAAVPFYGRYDWFSDVAPGRSAFIEVLGRLVVKKNIKTHRSIYLDASPIRYVKPDAPPFFVLHGADDSLIPVEEAREFVEELRAVSKSPVAYAELPNAQHAFDIFGSPRAHKAADAVAKFLSWVYVTNPPSGNGKP</sequence>
<feature type="region of interest" description="Disordered" evidence="3">
    <location>
        <begin position="122"/>
        <end position="144"/>
    </location>
</feature>
<name>A0A1A3NKJ7_MYCAS</name>
<evidence type="ECO:0000313" key="5">
    <source>
        <dbReference type="EMBL" id="OBK20882.1"/>
    </source>
</evidence>
<organism evidence="5 6">
    <name type="scientific">Mycobacterium asiaticum</name>
    <dbReference type="NCBI Taxonomy" id="1790"/>
    <lineage>
        <taxon>Bacteria</taxon>
        <taxon>Bacillati</taxon>
        <taxon>Actinomycetota</taxon>
        <taxon>Actinomycetes</taxon>
        <taxon>Mycobacteriales</taxon>
        <taxon>Mycobacteriaceae</taxon>
        <taxon>Mycobacterium</taxon>
    </lineage>
</organism>
<evidence type="ECO:0000259" key="4">
    <source>
        <dbReference type="Pfam" id="PF20434"/>
    </source>
</evidence>
<dbReference type="Proteomes" id="UP000093928">
    <property type="component" value="Unassembled WGS sequence"/>
</dbReference>
<dbReference type="EMBL" id="LZLS01000214">
    <property type="protein sequence ID" value="OBK20882.1"/>
    <property type="molecule type" value="Genomic_DNA"/>
</dbReference>
<comment type="caution">
    <text evidence="5">The sequence shown here is derived from an EMBL/GenBank/DDBJ whole genome shotgun (WGS) entry which is preliminary data.</text>
</comment>
<protein>
    <submittedName>
        <fullName evidence="5">Esterase</fullName>
    </submittedName>
</protein>
<evidence type="ECO:0000256" key="3">
    <source>
        <dbReference type="SAM" id="MobiDB-lite"/>
    </source>
</evidence>
<reference evidence="5 6" key="1">
    <citation type="submission" date="2016-06" db="EMBL/GenBank/DDBJ databases">
        <authorList>
            <person name="Kjaerup R.B."/>
            <person name="Dalgaard T.S."/>
            <person name="Juul-Madsen H.R."/>
        </authorList>
    </citation>
    <scope>NUCLEOTIDE SEQUENCE [LARGE SCALE GENOMIC DNA]</scope>
    <source>
        <strain evidence="5 6">1165133.8</strain>
    </source>
</reference>
<keyword evidence="2" id="KW-0378">Hydrolase</keyword>
<dbReference type="InterPro" id="IPR050300">
    <property type="entry name" value="GDXG_lipolytic_enzyme"/>
</dbReference>
<dbReference type="InterPro" id="IPR029058">
    <property type="entry name" value="AB_hydrolase_fold"/>
</dbReference>
<dbReference type="InterPro" id="IPR049492">
    <property type="entry name" value="BD-FAE-like_dom"/>
</dbReference>
<dbReference type="GO" id="GO:0016787">
    <property type="term" value="F:hydrolase activity"/>
    <property type="evidence" value="ECO:0007669"/>
    <property type="project" value="UniProtKB-KW"/>
</dbReference>
<evidence type="ECO:0000313" key="6">
    <source>
        <dbReference type="Proteomes" id="UP000093928"/>
    </source>
</evidence>
<dbReference type="Pfam" id="PF20434">
    <property type="entry name" value="BD-FAE"/>
    <property type="match status" value="1"/>
</dbReference>
<dbReference type="AlphaFoldDB" id="A0A1A3NKJ7"/>
<dbReference type="PANTHER" id="PTHR48081:SF33">
    <property type="entry name" value="KYNURENINE FORMAMIDASE"/>
    <property type="match status" value="1"/>
</dbReference>
<dbReference type="FunFam" id="3.40.50.1820:FF:000135">
    <property type="entry name" value="Esterase lipC"/>
    <property type="match status" value="1"/>
</dbReference>
<proteinExistence type="inferred from homology"/>
<accession>A0A1A3NKJ7</accession>
<dbReference type="RefSeq" id="WP_065146814.1">
    <property type="nucleotide sequence ID" value="NZ_LZLS01000214.1"/>
</dbReference>
<dbReference type="SUPFAM" id="SSF53474">
    <property type="entry name" value="alpha/beta-Hydrolases"/>
    <property type="match status" value="1"/>
</dbReference>
<dbReference type="PANTHER" id="PTHR48081">
    <property type="entry name" value="AB HYDROLASE SUPERFAMILY PROTEIN C4A8.06C"/>
    <property type="match status" value="1"/>
</dbReference>
<comment type="similarity">
    <text evidence="1">Belongs to the 'GDXG' lipolytic enzyme family.</text>
</comment>
<evidence type="ECO:0000256" key="2">
    <source>
        <dbReference type="ARBA" id="ARBA00022801"/>
    </source>
</evidence>
<dbReference type="OrthoDB" id="9803828at2"/>